<keyword evidence="2" id="KW-1185">Reference proteome</keyword>
<comment type="caution">
    <text evidence="1">The sequence shown here is derived from an EMBL/GenBank/DDBJ whole genome shotgun (WGS) entry which is preliminary data.</text>
</comment>
<gene>
    <name evidence="1" type="ORF">SADUNF_Sadunf18G0059500</name>
</gene>
<organism evidence="1 2">
    <name type="scientific">Salix dunnii</name>
    <dbReference type="NCBI Taxonomy" id="1413687"/>
    <lineage>
        <taxon>Eukaryota</taxon>
        <taxon>Viridiplantae</taxon>
        <taxon>Streptophyta</taxon>
        <taxon>Embryophyta</taxon>
        <taxon>Tracheophyta</taxon>
        <taxon>Spermatophyta</taxon>
        <taxon>Magnoliopsida</taxon>
        <taxon>eudicotyledons</taxon>
        <taxon>Gunneridae</taxon>
        <taxon>Pentapetalae</taxon>
        <taxon>rosids</taxon>
        <taxon>fabids</taxon>
        <taxon>Malpighiales</taxon>
        <taxon>Salicaceae</taxon>
        <taxon>Saliceae</taxon>
        <taxon>Salix</taxon>
    </lineage>
</organism>
<sequence length="105" mass="11997">MLAAPNDDNDLCLLQKIFLTTVWNFIEVVFHGDSSFRLWGSFFVKEGKCFLPGGHPFQVGSAVDRMLHSQDLVPYGHMRKAAKVIVKSSLYVEITRRRIEGRLRS</sequence>
<protein>
    <submittedName>
        <fullName evidence="1">Uncharacterized protein</fullName>
    </submittedName>
</protein>
<evidence type="ECO:0000313" key="2">
    <source>
        <dbReference type="Proteomes" id="UP000657918"/>
    </source>
</evidence>
<evidence type="ECO:0000313" key="1">
    <source>
        <dbReference type="EMBL" id="KAF9662499.1"/>
    </source>
</evidence>
<name>A0A835J5P3_9ROSI</name>
<accession>A0A835J5P3</accession>
<dbReference type="EMBL" id="JADGMS010000018">
    <property type="protein sequence ID" value="KAF9662499.1"/>
    <property type="molecule type" value="Genomic_DNA"/>
</dbReference>
<dbReference type="AlphaFoldDB" id="A0A835J5P3"/>
<reference evidence="1 2" key="1">
    <citation type="submission" date="2020-10" db="EMBL/GenBank/DDBJ databases">
        <title>Plant Genome Project.</title>
        <authorList>
            <person name="Zhang R.-G."/>
        </authorList>
    </citation>
    <scope>NUCLEOTIDE SEQUENCE [LARGE SCALE GENOMIC DNA]</scope>
    <source>
        <strain evidence="1">FAFU-HL-1</strain>
        <tissue evidence="1">Leaf</tissue>
    </source>
</reference>
<dbReference type="Proteomes" id="UP000657918">
    <property type="component" value="Unassembled WGS sequence"/>
</dbReference>
<proteinExistence type="predicted"/>